<dbReference type="Proteomes" id="UP001281305">
    <property type="component" value="Chromosome"/>
</dbReference>
<evidence type="ECO:0000313" key="6">
    <source>
        <dbReference type="Proteomes" id="UP001281305"/>
    </source>
</evidence>
<evidence type="ECO:0000256" key="3">
    <source>
        <dbReference type="ARBA" id="ARBA00023163"/>
    </source>
</evidence>
<dbReference type="InterPro" id="IPR036390">
    <property type="entry name" value="WH_DNA-bd_sf"/>
</dbReference>
<dbReference type="Pfam" id="PF01638">
    <property type="entry name" value="HxlR"/>
    <property type="match status" value="1"/>
</dbReference>
<sequence>MKSYDRNNCPVMRTANVVGDRWSILILREFFLEGPRRFQDLQDELNVSPNTLSGRLKTLEQAGVLSRRAYSTNPPRSEYVLTDAGKALGPLIQAFRDWGESFGHSD</sequence>
<keyword evidence="2" id="KW-0238">DNA-binding</keyword>
<dbReference type="PROSITE" id="PS51118">
    <property type="entry name" value="HTH_HXLR"/>
    <property type="match status" value="1"/>
</dbReference>
<feature type="domain" description="HTH hxlR-type" evidence="4">
    <location>
        <begin position="9"/>
        <end position="106"/>
    </location>
</feature>
<dbReference type="InterPro" id="IPR036388">
    <property type="entry name" value="WH-like_DNA-bd_sf"/>
</dbReference>
<reference evidence="5 6" key="1">
    <citation type="submission" date="2024-02" db="EMBL/GenBank/DDBJ databases">
        <title>Roseovarius strain W115 nov., isolated from a marine algae.</title>
        <authorList>
            <person name="Lee M.W."/>
            <person name="Lee J.K."/>
            <person name="Kim J.M."/>
            <person name="Choi D.G."/>
            <person name="Baek J.H."/>
            <person name="Bayburt H."/>
            <person name="Jung J.J."/>
            <person name="Han D.M."/>
            <person name="Jeon C.O."/>
        </authorList>
    </citation>
    <scope>NUCLEOTIDE SEQUENCE [LARGE SCALE GENOMIC DNA]</scope>
    <source>
        <strain evidence="5 6">W115</strain>
    </source>
</reference>
<dbReference type="InterPro" id="IPR002577">
    <property type="entry name" value="HTH_HxlR"/>
</dbReference>
<dbReference type="InterPro" id="IPR011991">
    <property type="entry name" value="ArsR-like_HTH"/>
</dbReference>
<keyword evidence="3" id="KW-0804">Transcription</keyword>
<keyword evidence="6" id="KW-1185">Reference proteome</keyword>
<dbReference type="PANTHER" id="PTHR33204:SF18">
    <property type="entry name" value="TRANSCRIPTIONAL REGULATORY PROTEIN"/>
    <property type="match status" value="1"/>
</dbReference>
<evidence type="ECO:0000256" key="2">
    <source>
        <dbReference type="ARBA" id="ARBA00023125"/>
    </source>
</evidence>
<evidence type="ECO:0000313" key="5">
    <source>
        <dbReference type="EMBL" id="WYK18943.1"/>
    </source>
</evidence>
<protein>
    <submittedName>
        <fullName evidence="5">Helix-turn-helix domain-containing protein</fullName>
    </submittedName>
</protein>
<dbReference type="RefSeq" id="WP_317055626.1">
    <property type="nucleotide sequence ID" value="NZ_CP146606.1"/>
</dbReference>
<organism evidence="5 6">
    <name type="scientific">Roseovarius rhodophyticola</name>
    <dbReference type="NCBI Taxonomy" id="3080827"/>
    <lineage>
        <taxon>Bacteria</taxon>
        <taxon>Pseudomonadati</taxon>
        <taxon>Pseudomonadota</taxon>
        <taxon>Alphaproteobacteria</taxon>
        <taxon>Rhodobacterales</taxon>
        <taxon>Roseobacteraceae</taxon>
        <taxon>Roseovarius</taxon>
    </lineage>
</organism>
<proteinExistence type="predicted"/>
<keyword evidence="1" id="KW-0805">Transcription regulation</keyword>
<dbReference type="EMBL" id="CP146606">
    <property type="protein sequence ID" value="WYK18943.1"/>
    <property type="molecule type" value="Genomic_DNA"/>
</dbReference>
<dbReference type="Gene3D" id="1.10.10.10">
    <property type="entry name" value="Winged helix-like DNA-binding domain superfamily/Winged helix DNA-binding domain"/>
    <property type="match status" value="1"/>
</dbReference>
<evidence type="ECO:0000256" key="1">
    <source>
        <dbReference type="ARBA" id="ARBA00023015"/>
    </source>
</evidence>
<evidence type="ECO:0000259" key="4">
    <source>
        <dbReference type="PROSITE" id="PS51118"/>
    </source>
</evidence>
<accession>A0ABZ2TMC3</accession>
<dbReference type="PANTHER" id="PTHR33204">
    <property type="entry name" value="TRANSCRIPTIONAL REGULATOR, MARR FAMILY"/>
    <property type="match status" value="1"/>
</dbReference>
<gene>
    <name evidence="5" type="ORF">RZS32_003395</name>
</gene>
<dbReference type="SUPFAM" id="SSF46785">
    <property type="entry name" value="Winged helix' DNA-binding domain"/>
    <property type="match status" value="1"/>
</dbReference>
<dbReference type="CDD" id="cd00090">
    <property type="entry name" value="HTH_ARSR"/>
    <property type="match status" value="1"/>
</dbReference>
<name>A0ABZ2TMC3_9RHOB</name>